<feature type="non-terminal residue" evidence="6">
    <location>
        <position position="1"/>
    </location>
</feature>
<dbReference type="AlphaFoldDB" id="A0A4P9YX95"/>
<evidence type="ECO:0000256" key="3">
    <source>
        <dbReference type="ARBA" id="ARBA00008242"/>
    </source>
</evidence>
<sequence length="215" mass="24555">YLSQVNDPWTNLAIEEWLFRHTDPAAYILFMYRNDPCVVFGRNQNPWAECNLRAMTAAGAKIVRRQSGGGAVYHDMGNTNYSVIMPRASFKWQTYAEMVARALNQLDIPAAVNERHDITVYKRKISFSLLRGCLTSTMRDYVSGSAFKLISQRAYHHGTMLIDTDLDGLGYFLRTDKTRLDTAGTPSVRSPVTNLRDYSYTVDHLSFCEAVHYEF</sequence>
<dbReference type="GO" id="GO:0005739">
    <property type="term" value="C:mitochondrion"/>
    <property type="evidence" value="ECO:0007669"/>
    <property type="project" value="TreeGrafter"/>
</dbReference>
<protein>
    <recommendedName>
        <fullName evidence="4">Putative lipoate-protein ligase A</fullName>
    </recommendedName>
</protein>
<dbReference type="PANTHER" id="PTHR12561:SF3">
    <property type="entry name" value="LIPOYLTRANSFERASE 1, MITOCHONDRIAL"/>
    <property type="match status" value="1"/>
</dbReference>
<dbReference type="EMBL" id="KZ990080">
    <property type="protein sequence ID" value="RKP24696.1"/>
    <property type="molecule type" value="Genomic_DNA"/>
</dbReference>
<proteinExistence type="inferred from homology"/>
<keyword evidence="7" id="KW-1185">Reference proteome</keyword>
<dbReference type="CDD" id="cd16443">
    <property type="entry name" value="LplA"/>
    <property type="match status" value="1"/>
</dbReference>
<organism evidence="6 7">
    <name type="scientific">Syncephalis pseudoplumigaleata</name>
    <dbReference type="NCBI Taxonomy" id="1712513"/>
    <lineage>
        <taxon>Eukaryota</taxon>
        <taxon>Fungi</taxon>
        <taxon>Fungi incertae sedis</taxon>
        <taxon>Zoopagomycota</taxon>
        <taxon>Zoopagomycotina</taxon>
        <taxon>Zoopagomycetes</taxon>
        <taxon>Zoopagales</taxon>
        <taxon>Piptocephalidaceae</taxon>
        <taxon>Syncephalis</taxon>
    </lineage>
</organism>
<dbReference type="InterPro" id="IPR004143">
    <property type="entry name" value="BPL_LPL_catalytic"/>
</dbReference>
<dbReference type="Gene3D" id="3.30.930.10">
    <property type="entry name" value="Bira Bifunctional Protein, Domain 2"/>
    <property type="match status" value="1"/>
</dbReference>
<dbReference type="PROSITE" id="PS51733">
    <property type="entry name" value="BPL_LPL_CATALYTIC"/>
    <property type="match status" value="1"/>
</dbReference>
<dbReference type="GO" id="GO:0017118">
    <property type="term" value="F:lipoyltransferase activity"/>
    <property type="evidence" value="ECO:0007669"/>
    <property type="project" value="TreeGrafter"/>
</dbReference>
<evidence type="ECO:0000313" key="7">
    <source>
        <dbReference type="Proteomes" id="UP000278143"/>
    </source>
</evidence>
<evidence type="ECO:0000256" key="2">
    <source>
        <dbReference type="ARBA" id="ARBA00005085"/>
    </source>
</evidence>
<dbReference type="GO" id="GO:0009249">
    <property type="term" value="P:protein lipoylation"/>
    <property type="evidence" value="ECO:0007669"/>
    <property type="project" value="InterPro"/>
</dbReference>
<evidence type="ECO:0000256" key="1">
    <source>
        <dbReference type="ARBA" id="ARBA00003253"/>
    </source>
</evidence>
<feature type="non-terminal residue" evidence="6">
    <location>
        <position position="215"/>
    </location>
</feature>
<dbReference type="PANTHER" id="PTHR12561">
    <property type="entry name" value="LIPOATE-PROTEIN LIGASE"/>
    <property type="match status" value="1"/>
</dbReference>
<comment type="similarity">
    <text evidence="3">Belongs to the LplA family.</text>
</comment>
<reference evidence="7" key="1">
    <citation type="journal article" date="2018" name="Nat. Microbiol.">
        <title>Leveraging single-cell genomics to expand the fungal tree of life.</title>
        <authorList>
            <person name="Ahrendt S.R."/>
            <person name="Quandt C.A."/>
            <person name="Ciobanu D."/>
            <person name="Clum A."/>
            <person name="Salamov A."/>
            <person name="Andreopoulos B."/>
            <person name="Cheng J.F."/>
            <person name="Woyke T."/>
            <person name="Pelin A."/>
            <person name="Henrissat B."/>
            <person name="Reynolds N.K."/>
            <person name="Benny G.L."/>
            <person name="Smith M.E."/>
            <person name="James T.Y."/>
            <person name="Grigoriev I.V."/>
        </authorList>
    </citation>
    <scope>NUCLEOTIDE SEQUENCE [LARGE SCALE GENOMIC DNA]</scope>
    <source>
        <strain evidence="7">Benny S71-1</strain>
    </source>
</reference>
<evidence type="ECO:0000259" key="5">
    <source>
        <dbReference type="PROSITE" id="PS51733"/>
    </source>
</evidence>
<gene>
    <name evidence="6" type="ORF">SYNPS1DRAFT_5036</name>
</gene>
<dbReference type="OrthoDB" id="201621at2759"/>
<dbReference type="Pfam" id="PF21948">
    <property type="entry name" value="LplA-B_cat"/>
    <property type="match status" value="1"/>
</dbReference>
<feature type="domain" description="BPL/LPL catalytic" evidence="5">
    <location>
        <begin position="23"/>
        <end position="215"/>
    </location>
</feature>
<dbReference type="SUPFAM" id="SSF55681">
    <property type="entry name" value="Class II aaRS and biotin synthetases"/>
    <property type="match status" value="1"/>
</dbReference>
<dbReference type="InterPro" id="IPR045864">
    <property type="entry name" value="aa-tRNA-synth_II/BPL/LPL"/>
</dbReference>
<comment type="function">
    <text evidence="1">Catalyzes both the ATP-dependent activation of exogenously supplied lipoate to lipoyl-AMP and the transfer of the activated lipoyl onto the lipoyl domains of lipoate-dependent enzymes.</text>
</comment>
<comment type="pathway">
    <text evidence="2">Protein modification; protein lipoylation via exogenous pathway; protein N(6)-(lipoyl)lysine from lipoate: step 2/2.</text>
</comment>
<name>A0A4P9YX95_9FUNG</name>
<evidence type="ECO:0000256" key="4">
    <source>
        <dbReference type="ARBA" id="ARBA00015925"/>
    </source>
</evidence>
<evidence type="ECO:0000313" key="6">
    <source>
        <dbReference type="EMBL" id="RKP24696.1"/>
    </source>
</evidence>
<dbReference type="InterPro" id="IPR004562">
    <property type="entry name" value="LipoylTrfase_LipoateP_Ligase"/>
</dbReference>
<dbReference type="Proteomes" id="UP000278143">
    <property type="component" value="Unassembled WGS sequence"/>
</dbReference>
<accession>A0A4P9YX95</accession>
<dbReference type="UniPathway" id="UPA00537">
    <property type="reaction ID" value="UER00595"/>
</dbReference>